<evidence type="ECO:0000313" key="2">
    <source>
        <dbReference type="Proteomes" id="UP000274822"/>
    </source>
</evidence>
<dbReference type="Proteomes" id="UP000274822">
    <property type="component" value="Unassembled WGS sequence"/>
</dbReference>
<evidence type="ECO:0000313" key="1">
    <source>
        <dbReference type="EMBL" id="RUS25587.1"/>
    </source>
</evidence>
<dbReference type="EMBL" id="RBNJ01012593">
    <property type="protein sequence ID" value="RUS25587.1"/>
    <property type="molecule type" value="Genomic_DNA"/>
</dbReference>
<reference evidence="1 2" key="1">
    <citation type="journal article" date="2018" name="New Phytol.">
        <title>Phylogenomics of Endogonaceae and evolution of mycorrhizas within Mucoromycota.</title>
        <authorList>
            <person name="Chang Y."/>
            <person name="Desiro A."/>
            <person name="Na H."/>
            <person name="Sandor L."/>
            <person name="Lipzen A."/>
            <person name="Clum A."/>
            <person name="Barry K."/>
            <person name="Grigoriev I.V."/>
            <person name="Martin F.M."/>
            <person name="Stajich J.E."/>
            <person name="Smith M.E."/>
            <person name="Bonito G."/>
            <person name="Spatafora J.W."/>
        </authorList>
    </citation>
    <scope>NUCLEOTIDE SEQUENCE [LARGE SCALE GENOMIC DNA]</scope>
    <source>
        <strain evidence="1 2">AD002</strain>
    </source>
</reference>
<organism evidence="1 2">
    <name type="scientific">Jimgerdemannia flammicorona</name>
    <dbReference type="NCBI Taxonomy" id="994334"/>
    <lineage>
        <taxon>Eukaryota</taxon>
        <taxon>Fungi</taxon>
        <taxon>Fungi incertae sedis</taxon>
        <taxon>Mucoromycota</taxon>
        <taxon>Mucoromycotina</taxon>
        <taxon>Endogonomycetes</taxon>
        <taxon>Endogonales</taxon>
        <taxon>Endogonaceae</taxon>
        <taxon>Jimgerdemannia</taxon>
    </lineage>
</organism>
<sequence>MAFTLARSCEYSENQKLEQLTLKIAPIFTPKLEYRLLLRACSLREMSVVLTSSDCHARLRKIRKLKPCCRRDNPEISTWFCPCELVCNPELPLPMRLQSANKIREL</sequence>
<keyword evidence="2" id="KW-1185">Reference proteome</keyword>
<gene>
    <name evidence="1" type="ORF">BC938DRAFT_471931</name>
</gene>
<comment type="caution">
    <text evidence="1">The sequence shown here is derived from an EMBL/GenBank/DDBJ whole genome shotgun (WGS) entry which is preliminary data.</text>
</comment>
<protein>
    <submittedName>
        <fullName evidence="1">Uncharacterized protein</fullName>
    </submittedName>
</protein>
<dbReference type="AlphaFoldDB" id="A0A433Q730"/>
<name>A0A433Q730_9FUNG</name>
<proteinExistence type="predicted"/>
<accession>A0A433Q730</accession>